<dbReference type="InterPro" id="IPR008490">
    <property type="entry name" value="Transposase_InsH_N"/>
</dbReference>
<dbReference type="PANTHER" id="PTHR35604:SF2">
    <property type="entry name" value="TRANSPOSASE INSH FOR INSERTION SEQUENCE ELEMENT IS5A-RELATED"/>
    <property type="match status" value="1"/>
</dbReference>
<dbReference type="EMBL" id="JBEPNW010000001">
    <property type="protein sequence ID" value="MET3862726.1"/>
    <property type="molecule type" value="Genomic_DNA"/>
</dbReference>
<sequence length="150" mass="16911">MSLRSQPLPPVPEDTARIAQTAFRRGNPYMLLRDRLGALFADADFADLYSTLGQPAYAPWRLALVTLMQFREGLSDRRAAEAVRRRIDWKYLLALDLADAGFDFSVLCEFRARLLEHEAGERLLTRLLDAEKAHSRQPGIHTALGSETLA</sequence>
<proteinExistence type="predicted"/>
<protein>
    <submittedName>
        <fullName evidence="2">Transposase</fullName>
    </submittedName>
</protein>
<reference evidence="2 4" key="1">
    <citation type="submission" date="2024-06" db="EMBL/GenBank/DDBJ databases">
        <title>Genomics of switchgrass bacterial isolates.</title>
        <authorList>
            <person name="Shade A."/>
        </authorList>
    </citation>
    <scope>NUCLEOTIDE SEQUENCE [LARGE SCALE GENOMIC DNA]</scope>
    <source>
        <strain evidence="2 4">PvP084</strain>
    </source>
</reference>
<feature type="domain" description="Transposase InsH N-terminal" evidence="1">
    <location>
        <begin position="26"/>
        <end position="113"/>
    </location>
</feature>
<dbReference type="PANTHER" id="PTHR35604">
    <property type="entry name" value="TRANSPOSASE INSH FOR INSERTION SEQUENCE ELEMENT IS5A-RELATED"/>
    <property type="match status" value="1"/>
</dbReference>
<evidence type="ECO:0000313" key="3">
    <source>
        <dbReference type="EMBL" id="MET3869737.1"/>
    </source>
</evidence>
<evidence type="ECO:0000313" key="4">
    <source>
        <dbReference type="Proteomes" id="UP001549119"/>
    </source>
</evidence>
<keyword evidence="4" id="KW-1185">Reference proteome</keyword>
<dbReference type="Proteomes" id="UP001549119">
    <property type="component" value="Unassembled WGS sequence"/>
</dbReference>
<evidence type="ECO:0000259" key="1">
    <source>
        <dbReference type="Pfam" id="PF05598"/>
    </source>
</evidence>
<organism evidence="2 4">
    <name type="scientific">Methylobacterium radiotolerans</name>
    <dbReference type="NCBI Taxonomy" id="31998"/>
    <lineage>
        <taxon>Bacteria</taxon>
        <taxon>Pseudomonadati</taxon>
        <taxon>Pseudomonadota</taxon>
        <taxon>Alphaproteobacteria</taxon>
        <taxon>Hyphomicrobiales</taxon>
        <taxon>Methylobacteriaceae</taxon>
        <taxon>Methylobacterium</taxon>
    </lineage>
</organism>
<gene>
    <name evidence="2" type="ORF">ABIC20_000035</name>
    <name evidence="3" type="ORF">ABIC20_007122</name>
</gene>
<dbReference type="EMBL" id="JBEPNW010000005">
    <property type="protein sequence ID" value="MET3869737.1"/>
    <property type="molecule type" value="Genomic_DNA"/>
</dbReference>
<name>A0ABV2N8B7_9HYPH</name>
<dbReference type="Pfam" id="PF05598">
    <property type="entry name" value="DUF772"/>
    <property type="match status" value="1"/>
</dbReference>
<evidence type="ECO:0000313" key="2">
    <source>
        <dbReference type="EMBL" id="MET3862726.1"/>
    </source>
</evidence>
<comment type="caution">
    <text evidence="2">The sequence shown here is derived from an EMBL/GenBank/DDBJ whole genome shotgun (WGS) entry which is preliminary data.</text>
</comment>
<accession>A0ABV2N8B7</accession>